<accession>A0ABT5UC61</accession>
<dbReference type="Pfam" id="PF13489">
    <property type="entry name" value="Methyltransf_23"/>
    <property type="match status" value="1"/>
</dbReference>
<evidence type="ECO:0000313" key="1">
    <source>
        <dbReference type="EMBL" id="MDE1463092.1"/>
    </source>
</evidence>
<sequence length="323" mass="37182">MISQSIRMEFDQLTNNEAYLNSFCKRVMKLSSAPLDPFVGNTQRKDFIPLLSQLIKQLPTESHIFDVGGGSGEMIDLLIKKHIPQNAYFTINEPNSKMLQEYIHRLENANITIGECIQSPVEDIFEKKLERPADLVIASHVIYHLVDWHKTNFLPEKGLVTFVKFLYSQLKLGGKIFLAYADDEQGYVGQATVDYYNKNYNQVLTDRLNILYKTRNQLLAEKGVARYLTEEWPMFKPKLNIHKFDSVFFGETKDDLAAMALISGIIPFNEQPFDISKLIFTRQFIEENADFIGLKQEQAPGERQNMWKANQPQVVCVIEKCAL</sequence>
<evidence type="ECO:0000313" key="2">
    <source>
        <dbReference type="Proteomes" id="UP001528823"/>
    </source>
</evidence>
<dbReference type="Gene3D" id="3.40.50.150">
    <property type="entry name" value="Vaccinia Virus protein VP39"/>
    <property type="match status" value="1"/>
</dbReference>
<dbReference type="InterPro" id="IPR029063">
    <property type="entry name" value="SAM-dependent_MTases_sf"/>
</dbReference>
<comment type="caution">
    <text evidence="1">The sequence shown here is derived from an EMBL/GenBank/DDBJ whole genome shotgun (WGS) entry which is preliminary data.</text>
</comment>
<organism evidence="1 2">
    <name type="scientific">Spartinivicinus poritis</name>
    <dbReference type="NCBI Taxonomy" id="2994640"/>
    <lineage>
        <taxon>Bacteria</taxon>
        <taxon>Pseudomonadati</taxon>
        <taxon>Pseudomonadota</taxon>
        <taxon>Gammaproteobacteria</taxon>
        <taxon>Oceanospirillales</taxon>
        <taxon>Zooshikellaceae</taxon>
        <taxon>Spartinivicinus</taxon>
    </lineage>
</organism>
<dbReference type="Proteomes" id="UP001528823">
    <property type="component" value="Unassembled WGS sequence"/>
</dbReference>
<name>A0ABT5UC61_9GAMM</name>
<protein>
    <recommendedName>
        <fullName evidence="3">Methyltransferase type 12 domain-containing protein</fullName>
    </recommendedName>
</protein>
<evidence type="ECO:0008006" key="3">
    <source>
        <dbReference type="Google" id="ProtNLM"/>
    </source>
</evidence>
<proteinExistence type="predicted"/>
<dbReference type="RefSeq" id="WP_274689439.1">
    <property type="nucleotide sequence ID" value="NZ_JAPMOU010000017.1"/>
</dbReference>
<keyword evidence="2" id="KW-1185">Reference proteome</keyword>
<dbReference type="EMBL" id="JAPMOU010000017">
    <property type="protein sequence ID" value="MDE1463092.1"/>
    <property type="molecule type" value="Genomic_DNA"/>
</dbReference>
<dbReference type="CDD" id="cd02440">
    <property type="entry name" value="AdoMet_MTases"/>
    <property type="match status" value="1"/>
</dbReference>
<reference evidence="1 2" key="1">
    <citation type="submission" date="2022-11" db="EMBL/GenBank/DDBJ databases">
        <title>Spartinivicinus poritis sp. nov., isolated from scleractinian coral Porites lutea.</title>
        <authorList>
            <person name="Zhang G."/>
            <person name="Cai L."/>
            <person name="Wei Q."/>
        </authorList>
    </citation>
    <scope>NUCLEOTIDE SEQUENCE [LARGE SCALE GENOMIC DNA]</scope>
    <source>
        <strain evidence="1 2">A2-2</strain>
    </source>
</reference>
<gene>
    <name evidence="1" type="ORF">ORQ98_14080</name>
</gene>
<dbReference type="SUPFAM" id="SSF53335">
    <property type="entry name" value="S-adenosyl-L-methionine-dependent methyltransferases"/>
    <property type="match status" value="1"/>
</dbReference>